<feature type="transmembrane region" description="Helical" evidence="13">
    <location>
        <begin position="15"/>
        <end position="37"/>
    </location>
</feature>
<dbReference type="AlphaFoldDB" id="A0A7I8BXR7"/>
<accession>A0A7I8BXR7</accession>
<proteinExistence type="inferred from homology"/>
<dbReference type="GO" id="GO:0017038">
    <property type="term" value="P:protein import"/>
    <property type="evidence" value="ECO:0007669"/>
    <property type="project" value="TreeGrafter"/>
</dbReference>
<evidence type="ECO:0000313" key="15">
    <source>
        <dbReference type="EMBL" id="BCF93048.1"/>
    </source>
</evidence>
<evidence type="ECO:0000256" key="3">
    <source>
        <dbReference type="ARBA" id="ARBA00022093"/>
    </source>
</evidence>
<geneLocation type="plasmid" evidence="15 16">
    <name>PPGU16_p1</name>
</geneLocation>
<evidence type="ECO:0000256" key="2">
    <source>
        <dbReference type="ARBA" id="ARBA00011471"/>
    </source>
</evidence>
<evidence type="ECO:0000256" key="6">
    <source>
        <dbReference type="ARBA" id="ARBA00022519"/>
    </source>
</evidence>
<comment type="similarity">
    <text evidence="12">Belongs to the exbB/tolQ family.</text>
</comment>
<dbReference type="RefSeq" id="WP_180726527.1">
    <property type="nucleotide sequence ID" value="NZ_AP023176.1"/>
</dbReference>
<keyword evidence="15" id="KW-0614">Plasmid</keyword>
<feature type="domain" description="MotA/TolQ/ExbB proton channel" evidence="14">
    <location>
        <begin position="98"/>
        <end position="205"/>
    </location>
</feature>
<dbReference type="KEGG" id="plad:PPGU16_61150"/>
<organism evidence="15 16">
    <name type="scientific">Paraburkholderia largidicola</name>
    <dbReference type="NCBI Taxonomy" id="3014751"/>
    <lineage>
        <taxon>Bacteria</taxon>
        <taxon>Pseudomonadati</taxon>
        <taxon>Pseudomonadota</taxon>
        <taxon>Betaproteobacteria</taxon>
        <taxon>Burkholderiales</taxon>
        <taxon>Burkholderiaceae</taxon>
        <taxon>Paraburkholderia</taxon>
    </lineage>
</organism>
<dbReference type="Pfam" id="PF01618">
    <property type="entry name" value="MotA_ExbB"/>
    <property type="match status" value="1"/>
</dbReference>
<keyword evidence="9 13" id="KW-1133">Transmembrane helix</keyword>
<comment type="subunit">
    <text evidence="2">The accessory proteins ExbB and ExbD seem to form a complex with TonB.</text>
</comment>
<sequence>MHAYGLLHLWQQGDIATRAIATILVAMSILSWSVIVAKAFEFWRVRRLVVTAEQQFWRASDFETGLRGLGGPGTPLHDLASAAQAAATHHEANRGRLQDRVDPSDWLLRNLKSSLDERASRLQRGLAVLASIGSTAPFVGLFGTVWGIYHALLMLGTVGQASIGQVAGPVGEALIMTALGLFVAIPAVLGYNGLARLHRDTVARLSRFAHALHLLLLTGTTPACASRPTTPQPLRTANAR</sequence>
<reference evidence="15 16" key="1">
    <citation type="journal article" date="2020" name="Genes (Basel)">
        <title>Genomic Comparison of Insect Gut Symbionts from Divergent Burkholderia Subclades.</title>
        <authorList>
            <person name="Takeshita K."/>
            <person name="Kikuchi Y."/>
        </authorList>
    </citation>
    <scope>NUCLEOTIDE SEQUENCE [LARGE SCALE GENOMIC DNA]</scope>
    <source>
        <strain evidence="15 16">PGU16</strain>
        <plasmid evidence="15 16">PPGU16_p1</plasmid>
    </source>
</reference>
<keyword evidence="4 12" id="KW-0813">Transport</keyword>
<dbReference type="InterPro" id="IPR002898">
    <property type="entry name" value="MotA_ExbB_proton_chnl"/>
</dbReference>
<dbReference type="PANTHER" id="PTHR30625:SF14">
    <property type="entry name" value="BIOPOLYMER TRANSPORT PROTEIN EXBB"/>
    <property type="match status" value="1"/>
</dbReference>
<dbReference type="GO" id="GO:0005886">
    <property type="term" value="C:plasma membrane"/>
    <property type="evidence" value="ECO:0007669"/>
    <property type="project" value="UniProtKB-SubCell"/>
</dbReference>
<name>A0A7I8BXR7_9BURK</name>
<feature type="transmembrane region" description="Helical" evidence="13">
    <location>
        <begin position="173"/>
        <end position="194"/>
    </location>
</feature>
<dbReference type="Proteomes" id="UP000510888">
    <property type="component" value="Plasmid PPGU16_p1"/>
</dbReference>
<comment type="subcellular location">
    <subcellularLocation>
        <location evidence="1">Cell inner membrane</location>
        <topology evidence="1">Multi-pass membrane protein</topology>
    </subcellularLocation>
    <subcellularLocation>
        <location evidence="12">Membrane</location>
        <topology evidence="12">Multi-pass membrane protein</topology>
    </subcellularLocation>
</comment>
<evidence type="ECO:0000256" key="4">
    <source>
        <dbReference type="ARBA" id="ARBA00022448"/>
    </source>
</evidence>
<evidence type="ECO:0000256" key="5">
    <source>
        <dbReference type="ARBA" id="ARBA00022475"/>
    </source>
</evidence>
<protein>
    <recommendedName>
        <fullName evidence="3">Biopolymer transport protein ExbB</fullName>
    </recommendedName>
</protein>
<keyword evidence="10 13" id="KW-0472">Membrane</keyword>
<dbReference type="EMBL" id="AP023176">
    <property type="protein sequence ID" value="BCF93048.1"/>
    <property type="molecule type" value="Genomic_DNA"/>
</dbReference>
<evidence type="ECO:0000256" key="10">
    <source>
        <dbReference type="ARBA" id="ARBA00023136"/>
    </source>
</evidence>
<comment type="function">
    <text evidence="11">Involved in the TonB-dependent energy-dependent transport of various receptor-bound substrates. Protects ExbD from proteolytic degradation and functionally stabilizes TonB.</text>
</comment>
<keyword evidence="5" id="KW-1003">Cell membrane</keyword>
<evidence type="ECO:0000256" key="9">
    <source>
        <dbReference type="ARBA" id="ARBA00022989"/>
    </source>
</evidence>
<evidence type="ECO:0000256" key="7">
    <source>
        <dbReference type="ARBA" id="ARBA00022692"/>
    </source>
</evidence>
<dbReference type="PANTHER" id="PTHR30625">
    <property type="entry name" value="PROTEIN TOLQ"/>
    <property type="match status" value="1"/>
</dbReference>
<evidence type="ECO:0000256" key="12">
    <source>
        <dbReference type="RuleBase" id="RU004057"/>
    </source>
</evidence>
<evidence type="ECO:0000259" key="14">
    <source>
        <dbReference type="Pfam" id="PF01618"/>
    </source>
</evidence>
<evidence type="ECO:0000256" key="1">
    <source>
        <dbReference type="ARBA" id="ARBA00004429"/>
    </source>
</evidence>
<evidence type="ECO:0000313" key="16">
    <source>
        <dbReference type="Proteomes" id="UP000510888"/>
    </source>
</evidence>
<evidence type="ECO:0000256" key="13">
    <source>
        <dbReference type="SAM" id="Phobius"/>
    </source>
</evidence>
<evidence type="ECO:0000256" key="11">
    <source>
        <dbReference type="ARBA" id="ARBA00024816"/>
    </source>
</evidence>
<feature type="transmembrane region" description="Helical" evidence="13">
    <location>
        <begin position="126"/>
        <end position="153"/>
    </location>
</feature>
<keyword evidence="6" id="KW-0997">Cell inner membrane</keyword>
<gene>
    <name evidence="15" type="ORF">PPGU16_61150</name>
</gene>
<keyword evidence="16" id="KW-1185">Reference proteome</keyword>
<evidence type="ECO:0000256" key="8">
    <source>
        <dbReference type="ARBA" id="ARBA00022927"/>
    </source>
</evidence>
<keyword evidence="7 13" id="KW-0812">Transmembrane</keyword>
<keyword evidence="8 12" id="KW-0653">Protein transport</keyword>
<dbReference type="InterPro" id="IPR050790">
    <property type="entry name" value="ExbB/TolQ_transport"/>
</dbReference>